<dbReference type="InterPro" id="IPR006283">
    <property type="entry name" value="ThiL-like"/>
</dbReference>
<dbReference type="Gene3D" id="3.90.650.10">
    <property type="entry name" value="PurM-like C-terminal domain"/>
    <property type="match status" value="1"/>
</dbReference>
<evidence type="ECO:0000313" key="10">
    <source>
        <dbReference type="Proteomes" id="UP000306421"/>
    </source>
</evidence>
<dbReference type="Gene3D" id="3.30.1330.10">
    <property type="entry name" value="PurM-like, N-terminal domain"/>
    <property type="match status" value="1"/>
</dbReference>
<keyword evidence="2" id="KW-0547">Nucleotide-binding</keyword>
<dbReference type="Proteomes" id="UP000251035">
    <property type="component" value="Unassembled WGS sequence"/>
</dbReference>
<dbReference type="GO" id="GO:0009030">
    <property type="term" value="F:thiamine-phosphate kinase activity"/>
    <property type="evidence" value="ECO:0007669"/>
    <property type="project" value="UniProtKB-UniRule"/>
</dbReference>
<dbReference type="HAMAP" id="MF_02128">
    <property type="entry name" value="TMP_kinase"/>
    <property type="match status" value="1"/>
</dbReference>
<comment type="pathway">
    <text evidence="2">Cofactor biosynthesis; thiamine diphosphate biosynthesis; thiamine diphosphate from thiamine phosphate: step 1/1.</text>
</comment>
<feature type="binding site" evidence="2">
    <location>
        <position position="73"/>
    </location>
    <ligand>
        <name>Mg(2+)</name>
        <dbReference type="ChEBI" id="CHEBI:18420"/>
        <label>3</label>
    </ligand>
</feature>
<reference evidence="7 10" key="2">
    <citation type="submission" date="2018-04" db="EMBL/GenBank/DDBJ databases">
        <title>Whole genome sequence comparison of clinical and drinking water Legionella pneumophila isolates.</title>
        <authorList>
            <person name="Garner E."/>
        </authorList>
    </citation>
    <scope>NUCLEOTIDE SEQUENCE [LARGE SCALE GENOMIC DNA]</scope>
    <source>
        <strain evidence="7 10">WH02</strain>
    </source>
</reference>
<dbReference type="EMBL" id="QZWB01000001">
    <property type="protein sequence ID" value="RJT49328.1"/>
    <property type="molecule type" value="Genomic_DNA"/>
</dbReference>
<dbReference type="RefSeq" id="WP_108290435.1">
    <property type="nucleotide sequence ID" value="NZ_CAAAIR010000001.1"/>
</dbReference>
<feature type="binding site" evidence="2">
    <location>
        <position position="45"/>
    </location>
    <ligand>
        <name>Mg(2+)</name>
        <dbReference type="ChEBI" id="CHEBI:18420"/>
        <label>1</label>
    </ligand>
</feature>
<dbReference type="PANTHER" id="PTHR30270:SF0">
    <property type="entry name" value="THIAMINE-MONOPHOSPHATE KINASE"/>
    <property type="match status" value="1"/>
</dbReference>
<comment type="catalytic activity">
    <reaction evidence="2">
        <text>thiamine phosphate + ATP = thiamine diphosphate + ADP</text>
        <dbReference type="Rhea" id="RHEA:15913"/>
        <dbReference type="ChEBI" id="CHEBI:30616"/>
        <dbReference type="ChEBI" id="CHEBI:37575"/>
        <dbReference type="ChEBI" id="CHEBI:58937"/>
        <dbReference type="ChEBI" id="CHEBI:456216"/>
        <dbReference type="EC" id="2.7.4.16"/>
    </reaction>
</comment>
<feature type="binding site" evidence="2">
    <location>
        <position position="52"/>
    </location>
    <ligand>
        <name>substrate</name>
    </ligand>
</feature>
<dbReference type="OrthoDB" id="9802811at2"/>
<dbReference type="GO" id="GO:0000287">
    <property type="term" value="F:magnesium ion binding"/>
    <property type="evidence" value="ECO:0007669"/>
    <property type="project" value="UniProtKB-UniRule"/>
</dbReference>
<dbReference type="SUPFAM" id="SSF55326">
    <property type="entry name" value="PurM N-terminal domain-like"/>
    <property type="match status" value="1"/>
</dbReference>
<feature type="binding site" evidence="2">
    <location>
        <position position="120"/>
    </location>
    <ligand>
        <name>Mg(2+)</name>
        <dbReference type="ChEBI" id="CHEBI:18420"/>
        <label>1</label>
    </ligand>
</feature>
<dbReference type="CDD" id="cd02194">
    <property type="entry name" value="ThiL"/>
    <property type="match status" value="1"/>
</dbReference>
<dbReference type="GeneID" id="48947958"/>
<organism evidence="6 9">
    <name type="scientific">Legionella taurinensis</name>
    <dbReference type="NCBI Taxonomy" id="70611"/>
    <lineage>
        <taxon>Bacteria</taxon>
        <taxon>Pseudomonadati</taxon>
        <taxon>Pseudomonadota</taxon>
        <taxon>Gammaproteobacteria</taxon>
        <taxon>Legionellales</taxon>
        <taxon>Legionellaceae</taxon>
        <taxon>Legionella</taxon>
    </lineage>
</organism>
<feature type="binding site" evidence="2">
    <location>
        <begin position="119"/>
        <end position="120"/>
    </location>
    <ligand>
        <name>ATP</name>
        <dbReference type="ChEBI" id="CHEBI:30616"/>
    </ligand>
</feature>
<protein>
    <recommendedName>
        <fullName evidence="2">Thiamine-monophosphate kinase</fullName>
        <shortName evidence="2">TMP kinase</shortName>
        <shortName evidence="2">Thiamine-phosphate kinase</shortName>
        <ecNumber evidence="2">2.7.4.16</ecNumber>
    </recommendedName>
</protein>
<dbReference type="Pfam" id="PF00586">
    <property type="entry name" value="AIRS"/>
    <property type="match status" value="1"/>
</dbReference>
<feature type="binding site" evidence="2">
    <location>
        <position position="73"/>
    </location>
    <ligand>
        <name>Mg(2+)</name>
        <dbReference type="ChEBI" id="CHEBI:18420"/>
        <label>2</label>
    </ligand>
</feature>
<dbReference type="InterPro" id="IPR016188">
    <property type="entry name" value="PurM-like_N"/>
</dbReference>
<dbReference type="SUPFAM" id="SSF56042">
    <property type="entry name" value="PurM C-terminal domain-like"/>
    <property type="match status" value="1"/>
</dbReference>
<feature type="domain" description="PurM-like C-terminal" evidence="4">
    <location>
        <begin position="148"/>
        <end position="298"/>
    </location>
</feature>
<dbReference type="AlphaFoldDB" id="A0A3A5LJ85"/>
<keyword evidence="8" id="KW-1185">Reference proteome</keyword>
<dbReference type="InterPro" id="IPR010918">
    <property type="entry name" value="PurM-like_C_dom"/>
</dbReference>
<evidence type="ECO:0000313" key="5">
    <source>
        <dbReference type="EMBL" id="PUT49308.1"/>
    </source>
</evidence>
<dbReference type="EMBL" id="QCXM01000001">
    <property type="protein sequence ID" value="PUT49308.1"/>
    <property type="molecule type" value="Genomic_DNA"/>
</dbReference>
<keyword evidence="2 6" id="KW-0418">Kinase</keyword>
<evidence type="ECO:0000313" key="6">
    <source>
        <dbReference type="EMBL" id="RJT49328.1"/>
    </source>
</evidence>
<dbReference type="PIRSF" id="PIRSF005303">
    <property type="entry name" value="Thiam_monoph_kin"/>
    <property type="match status" value="1"/>
</dbReference>
<evidence type="ECO:0000256" key="1">
    <source>
        <dbReference type="ARBA" id="ARBA00022977"/>
    </source>
</evidence>
<feature type="binding site" evidence="2">
    <location>
        <position position="208"/>
    </location>
    <ligand>
        <name>Mg(2+)</name>
        <dbReference type="ChEBI" id="CHEBI:18420"/>
        <label>3</label>
    </ligand>
</feature>
<feature type="binding site" evidence="2">
    <location>
        <position position="45"/>
    </location>
    <ligand>
        <name>Mg(2+)</name>
        <dbReference type="ChEBI" id="CHEBI:18420"/>
        <label>2</label>
    </ligand>
</feature>
<feature type="binding site" evidence="2">
    <location>
        <position position="258"/>
    </location>
    <ligand>
        <name>substrate</name>
    </ligand>
</feature>
<keyword evidence="2" id="KW-0067">ATP-binding</keyword>
<evidence type="ECO:0000259" key="3">
    <source>
        <dbReference type="Pfam" id="PF00586"/>
    </source>
</evidence>
<comment type="similarity">
    <text evidence="2">Belongs to the thiamine-monophosphate kinase family.</text>
</comment>
<dbReference type="InterPro" id="IPR036921">
    <property type="entry name" value="PurM-like_N_sf"/>
</dbReference>
<dbReference type="NCBIfam" id="TIGR01379">
    <property type="entry name" value="thiL"/>
    <property type="match status" value="1"/>
</dbReference>
<dbReference type="InterPro" id="IPR036676">
    <property type="entry name" value="PurM-like_C_sf"/>
</dbReference>
<evidence type="ECO:0000259" key="4">
    <source>
        <dbReference type="Pfam" id="PF02769"/>
    </source>
</evidence>
<comment type="caution">
    <text evidence="2">Lacks conserved residue(s) required for the propagation of feature annotation.</text>
</comment>
<feature type="binding site" evidence="2">
    <location>
        <position position="43"/>
    </location>
    <ligand>
        <name>Mg(2+)</name>
        <dbReference type="ChEBI" id="CHEBI:18420"/>
        <label>4</label>
    </ligand>
</feature>
<dbReference type="UniPathway" id="UPA00060">
    <property type="reaction ID" value="UER00142"/>
</dbReference>
<feature type="binding site" evidence="2">
    <location>
        <position position="28"/>
    </location>
    <ligand>
        <name>Mg(2+)</name>
        <dbReference type="ChEBI" id="CHEBI:18420"/>
        <label>4</label>
    </ligand>
</feature>
<dbReference type="GO" id="GO:0009229">
    <property type="term" value="P:thiamine diphosphate biosynthetic process"/>
    <property type="evidence" value="ECO:0007669"/>
    <property type="project" value="UniProtKB-UniRule"/>
</dbReference>
<name>A0A3A5LJ85_9GAMM</name>
<dbReference type="EMBL" id="QFGG01000001">
    <property type="protein sequence ID" value="TID46674.1"/>
    <property type="molecule type" value="Genomic_DNA"/>
</dbReference>
<keyword evidence="2" id="KW-0479">Metal-binding</keyword>
<dbReference type="EC" id="2.7.4.16" evidence="2"/>
<sequence length="316" mass="34420">MNEFSLIDVYFKQPAIQRPEVIIGIGDDAACMEIPPHCQLLVSTDTLVAEVHFLSEWDAYDIACKAVMVNVSDMAAMGAEPCWMSLALTMPSLDERWLTRFSQGFHDSLKQYNIMLIGGDTTHGPLSMTLTIHGLVERGKAVKRSGAKPGDRIFVSGPLGAAAQAVAFLHQEGIDSQDKQTMMRLLMHPRPRVDLAPLLRTYASAAIDISDGLSADLNHICTQSGVRALLSLDAIPVHPLVVKYQQDKAIDFAIGGGDDYELCFTIPRENEAGFSQALQQAGLACFPIGVIEEGEGLYTTGDGQLRVLTPRGYSHF</sequence>
<comment type="miscellaneous">
    <text evidence="2">Reaction mechanism of ThiL seems to utilize a direct, inline transfer of the gamma-phosphate of ATP to TMP rather than a phosphorylated enzyme intermediate.</text>
</comment>
<evidence type="ECO:0000256" key="2">
    <source>
        <dbReference type="HAMAP-Rule" id="MF_02128"/>
    </source>
</evidence>
<dbReference type="GO" id="GO:0005524">
    <property type="term" value="F:ATP binding"/>
    <property type="evidence" value="ECO:0007669"/>
    <property type="project" value="UniProtKB-UniRule"/>
</dbReference>
<feature type="binding site" evidence="2">
    <location>
        <position position="210"/>
    </location>
    <ligand>
        <name>ATP</name>
        <dbReference type="ChEBI" id="CHEBI:30616"/>
    </ligand>
</feature>
<feature type="binding site" evidence="2">
    <location>
        <position position="144"/>
    </location>
    <ligand>
        <name>ATP</name>
        <dbReference type="ChEBI" id="CHEBI:30616"/>
    </ligand>
</feature>
<dbReference type="Proteomes" id="UP000306421">
    <property type="component" value="Unassembled WGS sequence"/>
</dbReference>
<accession>A0A3A5LJ85</accession>
<dbReference type="Proteomes" id="UP000270757">
    <property type="component" value="Unassembled WGS sequence"/>
</dbReference>
<proteinExistence type="inferred from homology"/>
<gene>
    <name evidence="2 6" type="primary">thiL</name>
    <name evidence="6" type="ORF">D6J04_01365</name>
    <name evidence="5" type="ORF">DB745_00980</name>
    <name evidence="7" type="ORF">DIZ81_00975</name>
</gene>
<feature type="binding site" evidence="2">
    <location>
        <position position="44"/>
    </location>
    <ligand>
        <name>Mg(2+)</name>
        <dbReference type="ChEBI" id="CHEBI:18420"/>
        <label>1</label>
    </ligand>
</feature>
<dbReference type="GO" id="GO:0009228">
    <property type="term" value="P:thiamine biosynthetic process"/>
    <property type="evidence" value="ECO:0007669"/>
    <property type="project" value="UniProtKB-KW"/>
</dbReference>
<reference evidence="5 8" key="1">
    <citation type="submission" date="2018-04" db="EMBL/GenBank/DDBJ databases">
        <title>Whole genome sequence comparison of clinical and drinking water Legionella pneumophila isolates associated with the Flint Water Crisis.</title>
        <authorList>
            <person name="Garner E."/>
            <person name="Brown C."/>
            <person name="Schwake O."/>
            <person name="Coil D."/>
            <person name="Jospin G."/>
            <person name="Eisen J."/>
            <person name="Edwards M."/>
            <person name="Pruden A."/>
        </authorList>
    </citation>
    <scope>NUCLEOTIDE SEQUENCE [LARGE SCALE GENOMIC DNA]</scope>
    <source>
        <strain evidence="5 8">Genessee03</strain>
    </source>
</reference>
<dbReference type="Pfam" id="PF02769">
    <property type="entry name" value="AIRS_C"/>
    <property type="match status" value="1"/>
</dbReference>
<comment type="caution">
    <text evidence="6">The sequence shown here is derived from an EMBL/GenBank/DDBJ whole genome shotgun (WGS) entry which is preliminary data.</text>
</comment>
<keyword evidence="2" id="KW-0460">Magnesium</keyword>
<reference evidence="6 9" key="3">
    <citation type="submission" date="2018-09" db="EMBL/GenBank/DDBJ databases">
        <title>Draft genome sequences of Legionella taurinensis isolated from water samples.</title>
        <authorList>
            <person name="Chakeri A."/>
            <person name="Allerberger F."/>
            <person name="Kundi M."/>
            <person name="Ruppitsch W."/>
            <person name="Schmid D."/>
        </authorList>
    </citation>
    <scope>NUCLEOTIDE SEQUENCE [LARGE SCALE GENOMIC DNA]</scope>
    <source>
        <strain evidence="6 9">4570-18-6</strain>
    </source>
</reference>
<keyword evidence="2 6" id="KW-0808">Transferase</keyword>
<evidence type="ECO:0000313" key="9">
    <source>
        <dbReference type="Proteomes" id="UP000270757"/>
    </source>
</evidence>
<evidence type="ECO:0000313" key="7">
    <source>
        <dbReference type="EMBL" id="TID46674.1"/>
    </source>
</evidence>
<comment type="function">
    <text evidence="2">Catalyzes the ATP-dependent phosphorylation of thiamine-monophosphate (TMP) to form thiamine-pyrophosphate (TPP), the active form of vitamin B1.</text>
</comment>
<feature type="binding site" evidence="2">
    <location>
        <position position="313"/>
    </location>
    <ligand>
        <name>substrate</name>
    </ligand>
</feature>
<evidence type="ECO:0000313" key="8">
    <source>
        <dbReference type="Proteomes" id="UP000251035"/>
    </source>
</evidence>
<feature type="binding site" evidence="2">
    <location>
        <position position="28"/>
    </location>
    <ligand>
        <name>Mg(2+)</name>
        <dbReference type="ChEBI" id="CHEBI:18420"/>
        <label>3</label>
    </ligand>
</feature>
<keyword evidence="1 2" id="KW-0784">Thiamine biosynthesis</keyword>
<feature type="domain" description="PurM-like N-terminal" evidence="3">
    <location>
        <begin position="26"/>
        <end position="136"/>
    </location>
</feature>
<dbReference type="PANTHER" id="PTHR30270">
    <property type="entry name" value="THIAMINE-MONOPHOSPHATE KINASE"/>
    <property type="match status" value="1"/>
</dbReference>
<feature type="binding site" evidence="2">
    <location>
        <position position="73"/>
    </location>
    <ligand>
        <name>Mg(2+)</name>
        <dbReference type="ChEBI" id="CHEBI:18420"/>
        <label>4</label>
    </ligand>
</feature>
<feature type="binding site" evidence="2">
    <location>
        <position position="211"/>
    </location>
    <ligand>
        <name>Mg(2+)</name>
        <dbReference type="ChEBI" id="CHEBI:18420"/>
        <label>5</label>
    </ligand>
</feature>